<dbReference type="AlphaFoldDB" id="A0AAV9GEG8"/>
<protein>
    <submittedName>
        <fullName evidence="6">MYND finger</fullName>
    </submittedName>
</protein>
<dbReference type="InterPro" id="IPR002893">
    <property type="entry name" value="Znf_MYND"/>
</dbReference>
<dbReference type="PROSITE" id="PS01360">
    <property type="entry name" value="ZF_MYND_1"/>
    <property type="match status" value="1"/>
</dbReference>
<dbReference type="InterPro" id="IPR024119">
    <property type="entry name" value="TF_DEAF-1"/>
</dbReference>
<keyword evidence="2 4" id="KW-0863">Zinc-finger</keyword>
<feature type="domain" description="MYND-type" evidence="5">
    <location>
        <begin position="1162"/>
        <end position="1205"/>
    </location>
</feature>
<dbReference type="EMBL" id="MU865956">
    <property type="protein sequence ID" value="KAK4446508.1"/>
    <property type="molecule type" value="Genomic_DNA"/>
</dbReference>
<dbReference type="SUPFAM" id="SSF144232">
    <property type="entry name" value="HIT/MYND zinc finger-like"/>
    <property type="match status" value="1"/>
</dbReference>
<keyword evidence="3" id="KW-0862">Zinc</keyword>
<dbReference type="PANTHER" id="PTHR10237:SF15">
    <property type="entry name" value="LD37257P"/>
    <property type="match status" value="1"/>
</dbReference>
<accession>A0AAV9GEG8</accession>
<dbReference type="GO" id="GO:0000981">
    <property type="term" value="F:DNA-binding transcription factor activity, RNA polymerase II-specific"/>
    <property type="evidence" value="ECO:0007669"/>
    <property type="project" value="TreeGrafter"/>
</dbReference>
<evidence type="ECO:0000313" key="7">
    <source>
        <dbReference type="Proteomes" id="UP001321760"/>
    </source>
</evidence>
<keyword evidence="1" id="KW-0479">Metal-binding</keyword>
<gene>
    <name evidence="6" type="ORF">QBC34DRAFT_411352</name>
</gene>
<keyword evidence="7" id="KW-1185">Reference proteome</keyword>
<evidence type="ECO:0000256" key="3">
    <source>
        <dbReference type="ARBA" id="ARBA00022833"/>
    </source>
</evidence>
<reference evidence="6" key="2">
    <citation type="submission" date="2023-05" db="EMBL/GenBank/DDBJ databases">
        <authorList>
            <consortium name="Lawrence Berkeley National Laboratory"/>
            <person name="Steindorff A."/>
            <person name="Hensen N."/>
            <person name="Bonometti L."/>
            <person name="Westerberg I."/>
            <person name="Brannstrom I.O."/>
            <person name="Guillou S."/>
            <person name="Cros-Aarteil S."/>
            <person name="Calhoun S."/>
            <person name="Haridas S."/>
            <person name="Kuo A."/>
            <person name="Mondo S."/>
            <person name="Pangilinan J."/>
            <person name="Riley R."/>
            <person name="Labutti K."/>
            <person name="Andreopoulos B."/>
            <person name="Lipzen A."/>
            <person name="Chen C."/>
            <person name="Yanf M."/>
            <person name="Daum C."/>
            <person name="Ng V."/>
            <person name="Clum A."/>
            <person name="Ohm R."/>
            <person name="Martin F."/>
            <person name="Silar P."/>
            <person name="Natvig D."/>
            <person name="Lalanne C."/>
            <person name="Gautier V."/>
            <person name="Ament-Velasquez S.L."/>
            <person name="Kruys A."/>
            <person name="Hutchinson M.I."/>
            <person name="Powell A.J."/>
            <person name="Barry K."/>
            <person name="Miller A.N."/>
            <person name="Grigoriev I.V."/>
            <person name="Debuchy R."/>
            <person name="Gladieux P."/>
            <person name="Thoren M.H."/>
            <person name="Johannesson H."/>
        </authorList>
    </citation>
    <scope>NUCLEOTIDE SEQUENCE</scope>
    <source>
        <strain evidence="6">PSN243</strain>
    </source>
</reference>
<reference evidence="6" key="1">
    <citation type="journal article" date="2023" name="Mol. Phylogenet. Evol.">
        <title>Genome-scale phylogeny and comparative genomics of the fungal order Sordariales.</title>
        <authorList>
            <person name="Hensen N."/>
            <person name="Bonometti L."/>
            <person name="Westerberg I."/>
            <person name="Brannstrom I.O."/>
            <person name="Guillou S."/>
            <person name="Cros-Aarteil S."/>
            <person name="Calhoun S."/>
            <person name="Haridas S."/>
            <person name="Kuo A."/>
            <person name="Mondo S."/>
            <person name="Pangilinan J."/>
            <person name="Riley R."/>
            <person name="LaButti K."/>
            <person name="Andreopoulos B."/>
            <person name="Lipzen A."/>
            <person name="Chen C."/>
            <person name="Yan M."/>
            <person name="Daum C."/>
            <person name="Ng V."/>
            <person name="Clum A."/>
            <person name="Steindorff A."/>
            <person name="Ohm R.A."/>
            <person name="Martin F."/>
            <person name="Silar P."/>
            <person name="Natvig D.O."/>
            <person name="Lalanne C."/>
            <person name="Gautier V."/>
            <person name="Ament-Velasquez S.L."/>
            <person name="Kruys A."/>
            <person name="Hutchinson M.I."/>
            <person name="Powell A.J."/>
            <person name="Barry K."/>
            <person name="Miller A.N."/>
            <person name="Grigoriev I.V."/>
            <person name="Debuchy R."/>
            <person name="Gladieux P."/>
            <person name="Hiltunen Thoren M."/>
            <person name="Johannesson H."/>
        </authorList>
    </citation>
    <scope>NUCLEOTIDE SEQUENCE</scope>
    <source>
        <strain evidence="6">PSN243</strain>
    </source>
</reference>
<sequence length="1208" mass="132595">MLTPSTHATVRPFYAFGNTPAVSLTESLPQGVDADILLLGCGDVRHILYTCYAEKGLPKRKLDVTACDIEPMIIARNILLLSLIVKGPGEEAVGSEQIWRIYYHQYLDSEDSELLLKQAEKLLGHSGSLTEWNGSVYGAVIRFVDDNTFSLIRDIWRRWSSAAAKKDDPRYKKQFESDRKASNEFKQKAWGPAGFSYSSAKAGAPMFSTMFGMLTQASETYWKIGLSDPKQSTSGLYPNPLFALAISAIRPLAFADPTLSFHLAPAHAKLTELSPLRLADQTPEDLKVFRTAQLLFKEWTGAFKQLASESRAVVRFTVADCYSLCQTLQCYNDSGSLSGNWFQRESSLEVLKLAEVEYQGSGKTPTKFDAIDTSNISDYSGALTLLVSAGPLLKNKPWSTLYTELMSRDGDADIRKKFEALLCEHTTTIALMLGLVPIEYWTNATALSVMDVAMAAMMDRSERGGVKMQARVAWKLDRYLPGSLPGGETISSLALRMDAEDVANHAFHVYSKMFKHENLSTFAGLTTKSAGKDIMSKNLPFPKYHRGTFVAYLKAVCQSVQTDAGAVGRLLLFKAQSDTSSTLGSNHLQALAIELFSSGVHTDLNLVSTIQRHNTQASFCKWKQIPPTVAVTIIVPAARWQPVYRTARNQDMTLVLEGNVKCSGVNAHHNIFSDVQIAFGTVTTEGSRQDDDFRLTVNEDQDGWLGNSSLIASFSVNTAGLQIDILSTKVSLGIQQSVQAIASFSRDLGMYLCVFEASLLDESRVYVTKYRPGQTGHHVVCGSNSVTKPNVNASTAGQGVTYTVNISPNTGDVTGITGHVDITTEKGKQYLADKTPITLKQATPFTINVVTGAGVIPPYELTYPVPVLKDSCKQRIARKSCYFELIAPIPFPLNHPGLDKLFFPTVLYDASGTPATLNIPHLSLDTLPILALDDKGRIGFLNPLTVFMFSPRELAIRKQITQNSLSPSVRANFKESLMSMIKLSAGLQGGESGLFGLSLPDTGVHMLVMVSAIRLDGPAANIVLDAAVLPLTDELVKSHKLDDFLLVIQTLEMVSMDLNQDELNLWKTALPAFAERCRTWEHLPTCEYVKEKRIPLNIKNGQPVLCSCGTGHFPENYSPLPDWDLAKKYATRVAISPVSCSAFVEDIVDPALVGATGEKEECRACGRGEAKESGGKLLMCTRCKKVKYCSKECQKGDWKTHRMECAEA</sequence>
<dbReference type="InterPro" id="IPR027974">
    <property type="entry name" value="DUF4470"/>
</dbReference>
<dbReference type="GO" id="GO:0005634">
    <property type="term" value="C:nucleus"/>
    <property type="evidence" value="ECO:0007669"/>
    <property type="project" value="TreeGrafter"/>
</dbReference>
<organism evidence="6 7">
    <name type="scientific">Podospora aff. communis PSN243</name>
    <dbReference type="NCBI Taxonomy" id="3040156"/>
    <lineage>
        <taxon>Eukaryota</taxon>
        <taxon>Fungi</taxon>
        <taxon>Dikarya</taxon>
        <taxon>Ascomycota</taxon>
        <taxon>Pezizomycotina</taxon>
        <taxon>Sordariomycetes</taxon>
        <taxon>Sordariomycetidae</taxon>
        <taxon>Sordariales</taxon>
        <taxon>Podosporaceae</taxon>
        <taxon>Podospora</taxon>
    </lineage>
</organism>
<name>A0AAV9GEG8_9PEZI</name>
<evidence type="ECO:0000256" key="2">
    <source>
        <dbReference type="ARBA" id="ARBA00022771"/>
    </source>
</evidence>
<evidence type="ECO:0000259" key="5">
    <source>
        <dbReference type="PROSITE" id="PS50865"/>
    </source>
</evidence>
<evidence type="ECO:0000313" key="6">
    <source>
        <dbReference type="EMBL" id="KAK4446508.1"/>
    </source>
</evidence>
<evidence type="ECO:0000256" key="1">
    <source>
        <dbReference type="ARBA" id="ARBA00022723"/>
    </source>
</evidence>
<dbReference type="Proteomes" id="UP001321760">
    <property type="component" value="Unassembled WGS sequence"/>
</dbReference>
<evidence type="ECO:0000256" key="4">
    <source>
        <dbReference type="PROSITE-ProRule" id="PRU00134"/>
    </source>
</evidence>
<dbReference type="Pfam" id="PF01753">
    <property type="entry name" value="zf-MYND"/>
    <property type="match status" value="1"/>
</dbReference>
<dbReference type="Gene3D" id="6.10.140.2220">
    <property type="match status" value="1"/>
</dbReference>
<dbReference type="Pfam" id="PF14737">
    <property type="entry name" value="DUF4470"/>
    <property type="match status" value="1"/>
</dbReference>
<comment type="caution">
    <text evidence="6">The sequence shown here is derived from an EMBL/GenBank/DDBJ whole genome shotgun (WGS) entry which is preliminary data.</text>
</comment>
<dbReference type="PANTHER" id="PTHR10237">
    <property type="entry name" value="DEFORMED EPIDERMAL AUTOREGULATORY FACTOR 1 HOMOLOG SUPPRESSIN"/>
    <property type="match status" value="1"/>
</dbReference>
<dbReference type="PROSITE" id="PS50865">
    <property type="entry name" value="ZF_MYND_2"/>
    <property type="match status" value="1"/>
</dbReference>
<proteinExistence type="predicted"/>
<dbReference type="GO" id="GO:0008270">
    <property type="term" value="F:zinc ion binding"/>
    <property type="evidence" value="ECO:0007669"/>
    <property type="project" value="UniProtKB-KW"/>
</dbReference>